<proteinExistence type="predicted"/>
<dbReference type="GO" id="GO:0005765">
    <property type="term" value="C:lysosomal membrane"/>
    <property type="evidence" value="ECO:0007669"/>
    <property type="project" value="TreeGrafter"/>
</dbReference>
<feature type="region of interest" description="Disordered" evidence="1">
    <location>
        <begin position="1"/>
        <end position="22"/>
    </location>
</feature>
<comment type="caution">
    <text evidence="2">The sequence shown here is derived from an EMBL/GenBank/DDBJ whole genome shotgun (WGS) entry which is preliminary data.</text>
</comment>
<sequence>MRYSERTSSMSSVQSDGRPRANPPLLNEIICMLEDMNYPVNQQLLNKAETIKSTNEKLTTMNTNKKKIQLSEPALNIMHTLASVKKIKQGDYSDFQTATVQPKKSLAQGLLRRNNNHTEPKIDHQHKRLDPFFYKECVYYLTNYGSHTANIAFYMKHSNLSEVIKYCYDNLVDKETFTESVYMDCLKKDKVNDLLKAMSDIDSTLDMWSDHNRA</sequence>
<dbReference type="InterPro" id="IPR028730">
    <property type="entry name" value="ZFYVE26"/>
</dbReference>
<dbReference type="GO" id="GO:0005813">
    <property type="term" value="C:centrosome"/>
    <property type="evidence" value="ECO:0007669"/>
    <property type="project" value="TreeGrafter"/>
</dbReference>
<dbReference type="GO" id="GO:0032266">
    <property type="term" value="F:phosphatidylinositol-3-phosphate binding"/>
    <property type="evidence" value="ECO:0007669"/>
    <property type="project" value="InterPro"/>
</dbReference>
<dbReference type="GO" id="GO:0032465">
    <property type="term" value="P:regulation of cytokinesis"/>
    <property type="evidence" value="ECO:0007669"/>
    <property type="project" value="TreeGrafter"/>
</dbReference>
<dbReference type="GO" id="GO:0030496">
    <property type="term" value="C:midbody"/>
    <property type="evidence" value="ECO:0007669"/>
    <property type="project" value="TreeGrafter"/>
</dbReference>
<evidence type="ECO:0000256" key="1">
    <source>
        <dbReference type="SAM" id="MobiDB-lite"/>
    </source>
</evidence>
<reference evidence="2" key="1">
    <citation type="journal article" date="2021" name="G3 (Bethesda)">
        <title>Genome and transcriptome analysis of the beet armyworm Spodoptera exigua reveals targets for pest control. .</title>
        <authorList>
            <person name="Simon S."/>
            <person name="Breeschoten T."/>
            <person name="Jansen H.J."/>
            <person name="Dirks R.P."/>
            <person name="Schranz M.E."/>
            <person name="Ros V.I.D."/>
        </authorList>
    </citation>
    <scope>NUCLEOTIDE SEQUENCE</scope>
    <source>
        <strain evidence="2">TB_SE_WUR_2020</strain>
    </source>
</reference>
<dbReference type="PANTHER" id="PTHR46591:SF1">
    <property type="entry name" value="ZINC FINGER FYVE DOMAIN-CONTAINING PROTEIN 26"/>
    <property type="match status" value="1"/>
</dbReference>
<dbReference type="EMBL" id="JACEFF010000488">
    <property type="protein sequence ID" value="KAH9636648.1"/>
    <property type="molecule type" value="Genomic_DNA"/>
</dbReference>
<name>A0A922SH13_SPOEX</name>
<gene>
    <name evidence="2" type="ORF">HF086_003466</name>
</gene>
<protein>
    <submittedName>
        <fullName evidence="2">Uncharacterized protein</fullName>
    </submittedName>
</protein>
<dbReference type="PANTHER" id="PTHR46591">
    <property type="entry name" value="ZINC FINGER FYVE DOMAIN-CONTAINING PROTEIN 26"/>
    <property type="match status" value="1"/>
</dbReference>
<dbReference type="GO" id="GO:0000281">
    <property type="term" value="P:mitotic cytokinesis"/>
    <property type="evidence" value="ECO:0007669"/>
    <property type="project" value="InterPro"/>
</dbReference>
<organism evidence="2 3">
    <name type="scientific">Spodoptera exigua</name>
    <name type="common">Beet armyworm</name>
    <name type="synonym">Noctua fulgens</name>
    <dbReference type="NCBI Taxonomy" id="7107"/>
    <lineage>
        <taxon>Eukaryota</taxon>
        <taxon>Metazoa</taxon>
        <taxon>Ecdysozoa</taxon>
        <taxon>Arthropoda</taxon>
        <taxon>Hexapoda</taxon>
        <taxon>Insecta</taxon>
        <taxon>Pterygota</taxon>
        <taxon>Neoptera</taxon>
        <taxon>Endopterygota</taxon>
        <taxon>Lepidoptera</taxon>
        <taxon>Glossata</taxon>
        <taxon>Ditrysia</taxon>
        <taxon>Noctuoidea</taxon>
        <taxon>Noctuidae</taxon>
        <taxon>Amphipyrinae</taxon>
        <taxon>Spodoptera</taxon>
    </lineage>
</organism>
<accession>A0A922SH13</accession>
<dbReference type="GO" id="GO:0000724">
    <property type="term" value="P:double-strand break repair via homologous recombination"/>
    <property type="evidence" value="ECO:0007669"/>
    <property type="project" value="InterPro"/>
</dbReference>
<evidence type="ECO:0000313" key="3">
    <source>
        <dbReference type="Proteomes" id="UP000814243"/>
    </source>
</evidence>
<dbReference type="AlphaFoldDB" id="A0A922SH13"/>
<dbReference type="Proteomes" id="UP000814243">
    <property type="component" value="Unassembled WGS sequence"/>
</dbReference>
<feature type="compositionally biased region" description="Polar residues" evidence="1">
    <location>
        <begin position="1"/>
        <end position="15"/>
    </location>
</feature>
<evidence type="ECO:0000313" key="2">
    <source>
        <dbReference type="EMBL" id="KAH9636648.1"/>
    </source>
</evidence>